<name>A0A9P7UF97_9PEZI</name>
<dbReference type="Proteomes" id="UP000699042">
    <property type="component" value="Unassembled WGS sequence"/>
</dbReference>
<dbReference type="SUPFAM" id="SSF54373">
    <property type="entry name" value="FAD-linked reductases, C-terminal domain"/>
    <property type="match status" value="1"/>
</dbReference>
<comment type="similarity">
    <text evidence="1">Belongs to the GMC oxidoreductase family.</text>
</comment>
<dbReference type="InterPro" id="IPR012132">
    <property type="entry name" value="GMC_OxRdtase"/>
</dbReference>
<sequence length="323" mass="36119">MFAAELDGIKALPKSFLHEIVSGSQAEYQDDHVDFSINIIDASLQDHPFGLAHRQSLQSCKSHMHCMADILDIYTGIPENYELVDSTFDAGQRDLHYSQLKEALAFITPSNFTQTDVTSKLVSAINGGTAKYFPQDTNRTVKGAYSKQRQQILQMQQCNSTADLGLIYGDGGRSTVNILMHPLSHGTIGINLIDPFAPRSLNPRCLSHPYDGQALVESLRSTQDSWPRSKFKLSEQRKRCLGSNLRYTSEATWCCRGFDLNVHGIDGLRIVDASIMPLLPSAHTETTVYAIAEKVKLSPYAWNGSNQNSRWAWSKKDYLKTKK</sequence>
<dbReference type="GO" id="GO:0016614">
    <property type="term" value="F:oxidoreductase activity, acting on CH-OH group of donors"/>
    <property type="evidence" value="ECO:0007669"/>
    <property type="project" value="InterPro"/>
</dbReference>
<dbReference type="SUPFAM" id="SSF51905">
    <property type="entry name" value="FAD/NAD(P)-binding domain"/>
    <property type="match status" value="1"/>
</dbReference>
<comment type="caution">
    <text evidence="3">The sequence shown here is derived from an EMBL/GenBank/DDBJ whole genome shotgun (WGS) entry which is preliminary data.</text>
</comment>
<evidence type="ECO:0000313" key="3">
    <source>
        <dbReference type="EMBL" id="KAG7053651.1"/>
    </source>
</evidence>
<dbReference type="PANTHER" id="PTHR11552">
    <property type="entry name" value="GLUCOSE-METHANOL-CHOLINE GMC OXIDOREDUCTASE"/>
    <property type="match status" value="1"/>
</dbReference>
<dbReference type="InterPro" id="IPR007867">
    <property type="entry name" value="GMC_OxRtase_C"/>
</dbReference>
<evidence type="ECO:0000313" key="4">
    <source>
        <dbReference type="Proteomes" id="UP000699042"/>
    </source>
</evidence>
<dbReference type="GO" id="GO:0044550">
    <property type="term" value="P:secondary metabolite biosynthetic process"/>
    <property type="evidence" value="ECO:0007669"/>
    <property type="project" value="TreeGrafter"/>
</dbReference>
<dbReference type="InterPro" id="IPR036188">
    <property type="entry name" value="FAD/NAD-bd_sf"/>
</dbReference>
<dbReference type="Gene3D" id="3.50.50.60">
    <property type="entry name" value="FAD/NAD(P)-binding domain"/>
    <property type="match status" value="1"/>
</dbReference>
<dbReference type="Pfam" id="PF05199">
    <property type="entry name" value="GMC_oxred_C"/>
    <property type="match status" value="1"/>
</dbReference>
<evidence type="ECO:0000256" key="1">
    <source>
        <dbReference type="ARBA" id="ARBA00010790"/>
    </source>
</evidence>
<feature type="domain" description="Glucose-methanol-choline oxidoreductase C-terminal" evidence="2">
    <location>
        <begin position="259"/>
        <end position="292"/>
    </location>
</feature>
<dbReference type="Gene3D" id="3.30.560.10">
    <property type="entry name" value="Glucose Oxidase, domain 3"/>
    <property type="match status" value="1"/>
</dbReference>
<accession>A0A9P7UF97</accession>
<gene>
    <name evidence="3" type="ORF">JMJ77_000736</name>
</gene>
<dbReference type="GO" id="GO:0050660">
    <property type="term" value="F:flavin adenine dinucleotide binding"/>
    <property type="evidence" value="ECO:0007669"/>
    <property type="project" value="InterPro"/>
</dbReference>
<dbReference type="AlphaFoldDB" id="A0A9P7UF97"/>
<evidence type="ECO:0000259" key="2">
    <source>
        <dbReference type="Pfam" id="PF05199"/>
    </source>
</evidence>
<dbReference type="PANTHER" id="PTHR11552:SF115">
    <property type="entry name" value="DEHYDROGENASE XPTC-RELATED"/>
    <property type="match status" value="1"/>
</dbReference>
<protein>
    <submittedName>
        <fullName evidence="3">Choline dehydrogenase</fullName>
    </submittedName>
</protein>
<keyword evidence="4" id="KW-1185">Reference proteome</keyword>
<organism evidence="3 4">
    <name type="scientific">Colletotrichum scovillei</name>
    <dbReference type="NCBI Taxonomy" id="1209932"/>
    <lineage>
        <taxon>Eukaryota</taxon>
        <taxon>Fungi</taxon>
        <taxon>Dikarya</taxon>
        <taxon>Ascomycota</taxon>
        <taxon>Pezizomycotina</taxon>
        <taxon>Sordariomycetes</taxon>
        <taxon>Hypocreomycetidae</taxon>
        <taxon>Glomerellales</taxon>
        <taxon>Glomerellaceae</taxon>
        <taxon>Colletotrichum</taxon>
        <taxon>Colletotrichum acutatum species complex</taxon>
    </lineage>
</organism>
<reference evidence="3" key="1">
    <citation type="submission" date="2021-05" db="EMBL/GenBank/DDBJ databases">
        <title>Comparative genomics of three Colletotrichum scovillei strains and genetic complementation revealed genes involved fungal growth and virulence on chili pepper.</title>
        <authorList>
            <person name="Hsieh D.-K."/>
            <person name="Chuang S.-C."/>
            <person name="Chen C.-Y."/>
            <person name="Chao Y.-T."/>
            <person name="Lu M.-Y.J."/>
            <person name="Lee M.-H."/>
            <person name="Shih M.-C."/>
        </authorList>
    </citation>
    <scope>NUCLEOTIDE SEQUENCE</scope>
    <source>
        <strain evidence="3">Coll-153</strain>
    </source>
</reference>
<dbReference type="EMBL" id="JAESDN010000003">
    <property type="protein sequence ID" value="KAG7053651.1"/>
    <property type="molecule type" value="Genomic_DNA"/>
</dbReference>
<proteinExistence type="inferred from homology"/>